<evidence type="ECO:0000313" key="3">
    <source>
        <dbReference type="Proteomes" id="UP000070444"/>
    </source>
</evidence>
<reference evidence="2 3" key="1">
    <citation type="journal article" date="2015" name="Genome Biol. Evol.">
        <title>Phylogenomic analyses indicate that early fungi evolved digesting cell walls of algal ancestors of land plants.</title>
        <authorList>
            <person name="Chang Y."/>
            <person name="Wang S."/>
            <person name="Sekimoto S."/>
            <person name="Aerts A.L."/>
            <person name="Choi C."/>
            <person name="Clum A."/>
            <person name="LaButti K.M."/>
            <person name="Lindquist E.A."/>
            <person name="Yee Ngan C."/>
            <person name="Ohm R.A."/>
            <person name="Salamov A.A."/>
            <person name="Grigoriev I.V."/>
            <person name="Spatafora J.W."/>
            <person name="Berbee M.L."/>
        </authorList>
    </citation>
    <scope>NUCLEOTIDE SEQUENCE [LARGE SCALE GENOMIC DNA]</scope>
    <source>
        <strain evidence="2 3">NRRL 28638</strain>
    </source>
</reference>
<dbReference type="AlphaFoldDB" id="A0A137PEM6"/>
<evidence type="ECO:0000256" key="1">
    <source>
        <dbReference type="SAM" id="Phobius"/>
    </source>
</evidence>
<organism evidence="2 3">
    <name type="scientific">Conidiobolus coronatus (strain ATCC 28846 / CBS 209.66 / NRRL 28638)</name>
    <name type="common">Delacroixia coronata</name>
    <dbReference type="NCBI Taxonomy" id="796925"/>
    <lineage>
        <taxon>Eukaryota</taxon>
        <taxon>Fungi</taxon>
        <taxon>Fungi incertae sedis</taxon>
        <taxon>Zoopagomycota</taxon>
        <taxon>Entomophthoromycotina</taxon>
        <taxon>Entomophthoromycetes</taxon>
        <taxon>Entomophthorales</taxon>
        <taxon>Ancylistaceae</taxon>
        <taxon>Conidiobolus</taxon>
    </lineage>
</organism>
<dbReference type="EMBL" id="KQ964437">
    <property type="protein sequence ID" value="KXN73437.1"/>
    <property type="molecule type" value="Genomic_DNA"/>
</dbReference>
<feature type="transmembrane region" description="Helical" evidence="1">
    <location>
        <begin position="29"/>
        <end position="49"/>
    </location>
</feature>
<keyword evidence="1" id="KW-0812">Transmembrane</keyword>
<protein>
    <submittedName>
        <fullName evidence="2">Uncharacterized protein</fullName>
    </submittedName>
</protein>
<keyword evidence="1" id="KW-1133">Transmembrane helix</keyword>
<name>A0A137PEM6_CONC2</name>
<evidence type="ECO:0000313" key="2">
    <source>
        <dbReference type="EMBL" id="KXN73437.1"/>
    </source>
</evidence>
<gene>
    <name evidence="2" type="ORF">CONCODRAFT_3678</name>
</gene>
<accession>A0A137PEM6</accession>
<dbReference type="Proteomes" id="UP000070444">
    <property type="component" value="Unassembled WGS sequence"/>
</dbReference>
<proteinExistence type="predicted"/>
<keyword evidence="1" id="KW-0472">Membrane</keyword>
<sequence length="96" mass="10440">MPNYPTTSITSTKLPTTTKDLLNLLTMNLLFIASIVPSILAAPLVVNALGPKMTSVQNIDNSGGFGPYNAPFFNPQAGPGPFFAPWNQQFPSWWRS</sequence>
<keyword evidence="3" id="KW-1185">Reference proteome</keyword>